<keyword evidence="8" id="KW-1185">Reference proteome</keyword>
<evidence type="ECO:0000313" key="8">
    <source>
        <dbReference type="Proteomes" id="UP000321933"/>
    </source>
</evidence>
<feature type="coiled-coil region" evidence="4">
    <location>
        <begin position="155"/>
        <end position="182"/>
    </location>
</feature>
<dbReference type="RefSeq" id="WP_148065540.1">
    <property type="nucleotide sequence ID" value="NZ_VRYZ01000008.1"/>
</dbReference>
<protein>
    <submittedName>
        <fullName evidence="7">Efflux RND transporter periplasmic adaptor subunit</fullName>
    </submittedName>
</protein>
<evidence type="ECO:0000313" key="7">
    <source>
        <dbReference type="EMBL" id="TXS89682.1"/>
    </source>
</evidence>
<reference evidence="7 8" key="1">
    <citation type="submission" date="2019-08" db="EMBL/GenBank/DDBJ databases">
        <title>Parahaliea maris sp. nov., isolated from the surface seawater.</title>
        <authorList>
            <person name="Liu Y."/>
        </authorList>
    </citation>
    <scope>NUCLEOTIDE SEQUENCE [LARGE SCALE GENOMIC DNA]</scope>
    <source>
        <strain evidence="7 8">S2-26</strain>
    </source>
</reference>
<dbReference type="Pfam" id="PF25917">
    <property type="entry name" value="BSH_RND"/>
    <property type="match status" value="1"/>
</dbReference>
<evidence type="ECO:0000259" key="6">
    <source>
        <dbReference type="Pfam" id="PF25967"/>
    </source>
</evidence>
<dbReference type="Gene3D" id="1.10.287.470">
    <property type="entry name" value="Helix hairpin bin"/>
    <property type="match status" value="1"/>
</dbReference>
<dbReference type="InterPro" id="IPR058625">
    <property type="entry name" value="MdtA-like_BSH"/>
</dbReference>
<dbReference type="SUPFAM" id="SSF111369">
    <property type="entry name" value="HlyD-like secretion proteins"/>
    <property type="match status" value="1"/>
</dbReference>
<dbReference type="PANTHER" id="PTHR30469">
    <property type="entry name" value="MULTIDRUG RESISTANCE PROTEIN MDTA"/>
    <property type="match status" value="1"/>
</dbReference>
<name>A0A5C8ZPQ6_9GAMM</name>
<comment type="similarity">
    <text evidence="2">Belongs to the membrane fusion protein (MFP) (TC 8.A.1) family.</text>
</comment>
<feature type="domain" description="Multidrug resistance protein MdtA-like C-terminal permuted SH3" evidence="6">
    <location>
        <begin position="317"/>
        <end position="369"/>
    </location>
</feature>
<evidence type="ECO:0000256" key="3">
    <source>
        <dbReference type="ARBA" id="ARBA00022448"/>
    </source>
</evidence>
<dbReference type="InterPro" id="IPR006143">
    <property type="entry name" value="RND_pump_MFP"/>
</dbReference>
<dbReference type="OrthoDB" id="5730196at2"/>
<dbReference type="Gene3D" id="2.40.50.100">
    <property type="match status" value="1"/>
</dbReference>
<evidence type="ECO:0000256" key="4">
    <source>
        <dbReference type="SAM" id="Coils"/>
    </source>
</evidence>
<dbReference type="Gene3D" id="2.40.420.20">
    <property type="match status" value="1"/>
</dbReference>
<dbReference type="Proteomes" id="UP000321933">
    <property type="component" value="Unassembled WGS sequence"/>
</dbReference>
<evidence type="ECO:0000259" key="5">
    <source>
        <dbReference type="Pfam" id="PF25917"/>
    </source>
</evidence>
<organism evidence="7 8">
    <name type="scientific">Parahaliea aestuarii</name>
    <dbReference type="NCBI Taxonomy" id="1852021"/>
    <lineage>
        <taxon>Bacteria</taxon>
        <taxon>Pseudomonadati</taxon>
        <taxon>Pseudomonadota</taxon>
        <taxon>Gammaproteobacteria</taxon>
        <taxon>Cellvibrionales</taxon>
        <taxon>Halieaceae</taxon>
        <taxon>Parahaliea</taxon>
    </lineage>
</organism>
<evidence type="ECO:0000256" key="1">
    <source>
        <dbReference type="ARBA" id="ARBA00004196"/>
    </source>
</evidence>
<evidence type="ECO:0000256" key="2">
    <source>
        <dbReference type="ARBA" id="ARBA00009477"/>
    </source>
</evidence>
<keyword evidence="4" id="KW-0175">Coiled coil</keyword>
<dbReference type="GO" id="GO:1990281">
    <property type="term" value="C:efflux pump complex"/>
    <property type="evidence" value="ECO:0007669"/>
    <property type="project" value="TreeGrafter"/>
</dbReference>
<dbReference type="AlphaFoldDB" id="A0A5C8ZPQ6"/>
<dbReference type="Pfam" id="PF25967">
    <property type="entry name" value="RND-MFP_C"/>
    <property type="match status" value="1"/>
</dbReference>
<dbReference type="PANTHER" id="PTHR30469:SF12">
    <property type="entry name" value="MULTIDRUG RESISTANCE PROTEIN MDTA"/>
    <property type="match status" value="1"/>
</dbReference>
<comment type="caution">
    <text evidence="7">The sequence shown here is derived from an EMBL/GenBank/DDBJ whole genome shotgun (WGS) entry which is preliminary data.</text>
</comment>
<proteinExistence type="inferred from homology"/>
<dbReference type="GO" id="GO:0015562">
    <property type="term" value="F:efflux transmembrane transporter activity"/>
    <property type="evidence" value="ECO:0007669"/>
    <property type="project" value="TreeGrafter"/>
</dbReference>
<gene>
    <name evidence="7" type="ORF">FVW59_16860</name>
</gene>
<feature type="domain" description="Multidrug resistance protein MdtA-like barrel-sandwich hybrid" evidence="5">
    <location>
        <begin position="71"/>
        <end position="204"/>
    </location>
</feature>
<dbReference type="NCBIfam" id="TIGR01730">
    <property type="entry name" value="RND_mfp"/>
    <property type="match status" value="1"/>
</dbReference>
<sequence length="393" mass="41433">MGRKLVRVLAPFAVVAGGVGVFMLLHATRPVPEQSGESARPVSVYTAAVTQRDITLQVHTQGEVRPRTELDIVSQVSGRIVEVSPEFTEGGAIRAGETLLRIEDLDYRLALHEAQARVAEAQVGLEQSLADADVARKQLRNQPDVSPLALKKPQVAEAQARLAAAEAALEQARLDLERTRISLPFDGRFTTTQADRGQFISAGTVVGHAFATDVVEVRLPLADAQLASLGLPIGFSAAAGEGLPVTLSARVAGQQQQWRGRLTRLDAAIDPGSRTLYGLAEVASPYRDNVSDGGMPLAVGLFVEAVISGRQLPGAQVIPAAALRAGNTVYIVSAEGTLDIREVEVLQRNAEQAVISAGLEGGEQVVISAVRNPIQGMAIQGIDGDANAVANHP</sequence>
<keyword evidence="3" id="KW-0813">Transport</keyword>
<comment type="subcellular location">
    <subcellularLocation>
        <location evidence="1">Cell envelope</location>
    </subcellularLocation>
</comment>
<dbReference type="EMBL" id="VRYZ01000008">
    <property type="protein sequence ID" value="TXS89682.1"/>
    <property type="molecule type" value="Genomic_DNA"/>
</dbReference>
<accession>A0A5C8ZPQ6</accession>
<dbReference type="InterPro" id="IPR058627">
    <property type="entry name" value="MdtA-like_C"/>
</dbReference>
<dbReference type="Gene3D" id="2.40.30.170">
    <property type="match status" value="1"/>
</dbReference>